<accession>A0A2H0WKN8</accession>
<feature type="transmembrane region" description="Helical" evidence="1">
    <location>
        <begin position="142"/>
        <end position="163"/>
    </location>
</feature>
<dbReference type="GO" id="GO:0016020">
    <property type="term" value="C:membrane"/>
    <property type="evidence" value="ECO:0007669"/>
    <property type="project" value="InterPro"/>
</dbReference>
<feature type="transmembrane region" description="Helical" evidence="1">
    <location>
        <begin position="117"/>
        <end position="135"/>
    </location>
</feature>
<dbReference type="Proteomes" id="UP000230353">
    <property type="component" value="Unassembled WGS sequence"/>
</dbReference>
<evidence type="ECO:0000256" key="1">
    <source>
        <dbReference type="SAM" id="Phobius"/>
    </source>
</evidence>
<feature type="transmembrane region" description="Helical" evidence="1">
    <location>
        <begin position="92"/>
        <end position="111"/>
    </location>
</feature>
<feature type="transmembrane region" description="Helical" evidence="1">
    <location>
        <begin position="276"/>
        <end position="291"/>
    </location>
</feature>
<feature type="domain" description="EamA" evidence="2">
    <location>
        <begin position="2"/>
        <end position="133"/>
    </location>
</feature>
<dbReference type="SUPFAM" id="SSF103481">
    <property type="entry name" value="Multidrug resistance efflux transporter EmrE"/>
    <property type="match status" value="1"/>
</dbReference>
<keyword evidence="1" id="KW-0812">Transmembrane</keyword>
<feature type="transmembrane region" description="Helical" evidence="1">
    <location>
        <begin position="169"/>
        <end position="192"/>
    </location>
</feature>
<evidence type="ECO:0000259" key="2">
    <source>
        <dbReference type="Pfam" id="PF00892"/>
    </source>
</evidence>
<keyword evidence="1" id="KW-1133">Transmembrane helix</keyword>
<dbReference type="InterPro" id="IPR037185">
    <property type="entry name" value="EmrE-like"/>
</dbReference>
<organism evidence="3 4">
    <name type="scientific">Candidatus Tagabacteria bacterium CG09_land_8_20_14_0_10_41_14</name>
    <dbReference type="NCBI Taxonomy" id="1975021"/>
    <lineage>
        <taxon>Bacteria</taxon>
        <taxon>Candidatus Tagaibacteriota</taxon>
    </lineage>
</organism>
<feature type="transmembrane region" description="Helical" evidence="1">
    <location>
        <begin position="208"/>
        <end position="229"/>
    </location>
</feature>
<comment type="caution">
    <text evidence="3">The sequence shown here is derived from an EMBL/GenBank/DDBJ whole genome shotgun (WGS) entry which is preliminary data.</text>
</comment>
<evidence type="ECO:0000313" key="3">
    <source>
        <dbReference type="EMBL" id="PIS13206.1"/>
    </source>
</evidence>
<feature type="transmembrane region" description="Helical" evidence="1">
    <location>
        <begin position="32"/>
        <end position="50"/>
    </location>
</feature>
<dbReference type="InterPro" id="IPR000620">
    <property type="entry name" value="EamA_dom"/>
</dbReference>
<proteinExistence type="predicted"/>
<feature type="transmembrane region" description="Helical" evidence="1">
    <location>
        <begin position="62"/>
        <end position="80"/>
    </location>
</feature>
<feature type="transmembrane region" description="Helical" evidence="1">
    <location>
        <begin position="6"/>
        <end position="25"/>
    </location>
</feature>
<protein>
    <recommendedName>
        <fullName evidence="2">EamA domain-containing protein</fullName>
    </recommendedName>
</protein>
<feature type="transmembrane region" description="Helical" evidence="1">
    <location>
        <begin position="235"/>
        <end position="255"/>
    </location>
</feature>
<dbReference type="AlphaFoldDB" id="A0A2H0WKN8"/>
<evidence type="ECO:0000313" key="4">
    <source>
        <dbReference type="Proteomes" id="UP000230353"/>
    </source>
</evidence>
<dbReference type="Pfam" id="PF00892">
    <property type="entry name" value="EamA"/>
    <property type="match status" value="1"/>
</dbReference>
<keyword evidence="1" id="KW-0472">Membrane</keyword>
<reference evidence="4" key="1">
    <citation type="submission" date="2017-09" db="EMBL/GenBank/DDBJ databases">
        <title>Depth-based differentiation of microbial function through sediment-hosted aquifers and enrichment of novel symbionts in the deep terrestrial subsurface.</title>
        <authorList>
            <person name="Probst A.J."/>
            <person name="Ladd B."/>
            <person name="Jarett J.K."/>
            <person name="Geller-Mcgrath D.E."/>
            <person name="Sieber C.M.K."/>
            <person name="Emerson J.B."/>
            <person name="Anantharaman K."/>
            <person name="Thomas B.C."/>
            <person name="Malmstrom R."/>
            <person name="Stieglmeier M."/>
            <person name="Klingl A."/>
            <person name="Woyke T."/>
            <person name="Ryan C.M."/>
            <person name="Banfield J.F."/>
        </authorList>
    </citation>
    <scope>NUCLEOTIDE SEQUENCE [LARGE SCALE GENOMIC DNA]</scope>
</reference>
<dbReference type="EMBL" id="PEZL01000045">
    <property type="protein sequence ID" value="PIS13206.1"/>
    <property type="molecule type" value="Genomic_DNA"/>
</dbReference>
<gene>
    <name evidence="3" type="ORF">COT67_03060</name>
</gene>
<name>A0A2H0WKN8_9BACT</name>
<sequence length="292" mass="33119">MSWLLLSIVAYFLTAIVTVVDKFLLEQRLRNPLVFTLYVGILNSLAFLLWPFDFSFLDFRTTFLAFTAGVTFLAAIFFFYSAVKKGEISRVVAFVGGVSPIFLFGLSHLFLSERLPVFWLASFFLLVLGGLILAFERSGVNFFYSFFASLFFAVTFFCTKMVFTGTTFINGFVWIRAGTVFAAVLIFFFFLLRKFRFGGYVKIPKETLFLFAGNKALGALSFGVLNYAIMLGPVALINALQGTEYVFIFLIVLFFTYFRPDFVRESFTFEKSAQKILGIILVSAGAFVLFFF</sequence>